<dbReference type="PANTHER" id="PTHR43143">
    <property type="entry name" value="METALLOPHOSPHOESTERASE, CALCINEURIN SUPERFAMILY"/>
    <property type="match status" value="1"/>
</dbReference>
<sequence length="542" mass="61097">MRIVVLGDFHIHPKEHHLTEKAIEHINSCKPDLVIPLGDFGCHSTIGSVEGLEQGYQFLRELKSQVRPILGNHDLQRETGPGKQLKGTMARKLAELYQLDEENGVMEYEHFRLFFVGTDPQPRESCYQIQECYVTDEHFAWIESKLKERPEVPCIFFTHAPPVGAALRTVPLVHVRATNAYLDQNHHFDRWPQLIQDYPSIKMWFSAHYHLGHDFEDSSTYRNGVTFFHTGVHSSYTRDGKRHSRVIDMDKGVIRVSTLDHETGDVRMQPDWSSLFNIWSMGDGSSGRNSIEYVRGELSCGIGGRDTNITKLVTMNENRLLAVTSDGFMWEVDYKLEAVFGTHHIGDPVHSAVISEDGLWKAWGRSLKKSDPCDPYRFVRELSETEIGEVLLLPEEISALAQRHGGGVWAACGRDLFEVIGSTYSLVQTFRERIVQITAEGGKLILLDEQGHLMKRDGTCYEAAVLAWDGVVCLGGERFVLLSAGSVYARSSGTGWFEQKPGRLVTAISRVHGLGPLHFAVALEATDEDPRSLVQIWEISLP</sequence>
<evidence type="ECO:0000259" key="1">
    <source>
        <dbReference type="Pfam" id="PF00149"/>
    </source>
</evidence>
<dbReference type="InterPro" id="IPR051918">
    <property type="entry name" value="STPP_CPPED1"/>
</dbReference>
<dbReference type="InterPro" id="IPR029052">
    <property type="entry name" value="Metallo-depent_PP-like"/>
</dbReference>
<feature type="domain" description="Calcineurin-like phosphoesterase" evidence="1">
    <location>
        <begin position="1"/>
        <end position="210"/>
    </location>
</feature>
<dbReference type="PANTHER" id="PTHR43143:SF4">
    <property type="entry name" value="CALCINEURIN-LIKE PHOSPHOESTERASE DOMAIN-CONTAINING PROTEIN"/>
    <property type="match status" value="1"/>
</dbReference>
<accession>A0A6L8UVS8</accession>
<evidence type="ECO:0000313" key="3">
    <source>
        <dbReference type="Proteomes" id="UP000481087"/>
    </source>
</evidence>
<protein>
    <recommendedName>
        <fullName evidence="1">Calcineurin-like phosphoesterase domain-containing protein</fullName>
    </recommendedName>
</protein>
<dbReference type="AlphaFoldDB" id="A0A6L8UVS8"/>
<reference evidence="2 3" key="1">
    <citation type="submission" date="2019-12" db="EMBL/GenBank/DDBJ databases">
        <title>Paenibacillus sp. nov. sp. isolated from soil.</title>
        <authorList>
            <person name="Kim J."/>
            <person name="Jeong S.E."/>
            <person name="Jung H.S."/>
            <person name="Jeon C.O."/>
        </authorList>
    </citation>
    <scope>NUCLEOTIDE SEQUENCE [LARGE SCALE GENOMIC DNA]</scope>
    <source>
        <strain evidence="2 3">5J-6</strain>
    </source>
</reference>
<dbReference type="InterPro" id="IPR004843">
    <property type="entry name" value="Calcineurin-like_PHP"/>
</dbReference>
<comment type="caution">
    <text evidence="2">The sequence shown here is derived from an EMBL/GenBank/DDBJ whole genome shotgun (WGS) entry which is preliminary data.</text>
</comment>
<dbReference type="SUPFAM" id="SSF56300">
    <property type="entry name" value="Metallo-dependent phosphatases"/>
    <property type="match status" value="1"/>
</dbReference>
<dbReference type="RefSeq" id="WP_161406388.1">
    <property type="nucleotide sequence ID" value="NZ_WTUZ01000010.1"/>
</dbReference>
<dbReference type="GO" id="GO:0016787">
    <property type="term" value="F:hydrolase activity"/>
    <property type="evidence" value="ECO:0007669"/>
    <property type="project" value="InterPro"/>
</dbReference>
<organism evidence="2 3">
    <name type="scientific">Paenibacillus silvestris</name>
    <dbReference type="NCBI Taxonomy" id="2606219"/>
    <lineage>
        <taxon>Bacteria</taxon>
        <taxon>Bacillati</taxon>
        <taxon>Bacillota</taxon>
        <taxon>Bacilli</taxon>
        <taxon>Bacillales</taxon>
        <taxon>Paenibacillaceae</taxon>
        <taxon>Paenibacillus</taxon>
    </lineage>
</organism>
<dbReference type="Gene3D" id="3.60.21.10">
    <property type="match status" value="1"/>
</dbReference>
<dbReference type="EMBL" id="WTUZ01000010">
    <property type="protein sequence ID" value="MZQ82225.1"/>
    <property type="molecule type" value="Genomic_DNA"/>
</dbReference>
<gene>
    <name evidence="2" type="ORF">GQF01_08730</name>
</gene>
<dbReference type="Pfam" id="PF00149">
    <property type="entry name" value="Metallophos"/>
    <property type="match status" value="1"/>
</dbReference>
<name>A0A6L8UVS8_9BACL</name>
<proteinExistence type="predicted"/>
<keyword evidence="3" id="KW-1185">Reference proteome</keyword>
<evidence type="ECO:0000313" key="2">
    <source>
        <dbReference type="EMBL" id="MZQ82225.1"/>
    </source>
</evidence>
<dbReference type="Proteomes" id="UP000481087">
    <property type="component" value="Unassembled WGS sequence"/>
</dbReference>